<proteinExistence type="predicted"/>
<geneLocation type="plasmid" evidence="1">
    <name>p48/10</name>
</geneLocation>
<reference evidence="1" key="2">
    <citation type="submission" date="2014-01" db="EMBL/GenBank/DDBJ databases">
        <authorList>
            <person name="Hammerl J."/>
        </authorList>
    </citation>
    <scope>NUCLEOTIDE SEQUENCE</scope>
    <source>
        <strain evidence="1">48/10</strain>
        <plasmid evidence="1">p48/10</plasmid>
    </source>
</reference>
<dbReference type="AlphaFoldDB" id="A0AAI9ELV5"/>
<evidence type="ECO:0000313" key="1">
    <source>
        <dbReference type="EMBL" id="CDM12456.1"/>
    </source>
</evidence>
<reference evidence="1" key="1">
    <citation type="journal article" date="2014" name="Genome Announc.">
        <title>Complete Nucleotide Sequence of pVv01, a P1-Like Plasmid Prophage of Vibrio vulnificus.</title>
        <authorList>
            <person name="Hammerl J.A."/>
            <person name="Klevanskaa K."/>
            <person name="Strauch E."/>
            <person name="Hertwig S."/>
        </authorList>
    </citation>
    <scope>NUCLEOTIDE SEQUENCE</scope>
    <source>
        <strain evidence="1">48/10</strain>
    </source>
</reference>
<organism evidence="1">
    <name type="scientific">Vibrio vulnificus</name>
    <dbReference type="NCBI Taxonomy" id="672"/>
    <lineage>
        <taxon>Bacteria</taxon>
        <taxon>Pseudomonadati</taxon>
        <taxon>Pseudomonadota</taxon>
        <taxon>Gammaproteobacteria</taxon>
        <taxon>Vibrionales</taxon>
        <taxon>Vibrionaceae</taxon>
        <taxon>Vibrio</taxon>
    </lineage>
</organism>
<sequence>MASALELAEGHAREYVRSYGATDIRQYFIEDVIISSTQITFIWGS</sequence>
<protein>
    <submittedName>
        <fullName evidence="1">Uncharacterized protein</fullName>
    </submittedName>
</protein>
<dbReference type="EMBL" id="HG803186">
    <property type="protein sequence ID" value="CDM12456.1"/>
    <property type="molecule type" value="Genomic_DNA"/>
</dbReference>
<keyword evidence="1" id="KW-0614">Plasmid</keyword>
<accession>A0AAI9ELV5</accession>
<name>A0AAI9ELV5_VIBVL</name>